<accession>A0A4Y2H290</accession>
<dbReference type="Proteomes" id="UP000499080">
    <property type="component" value="Unassembled WGS sequence"/>
</dbReference>
<protein>
    <submittedName>
        <fullName evidence="1">Uncharacterized protein</fullName>
    </submittedName>
</protein>
<dbReference type="AlphaFoldDB" id="A0A4Y2H290"/>
<dbReference type="EMBL" id="BGPR01001673">
    <property type="protein sequence ID" value="GBM59251.1"/>
    <property type="molecule type" value="Genomic_DNA"/>
</dbReference>
<name>A0A4Y2H290_ARAVE</name>
<gene>
    <name evidence="1" type="ORF">AVEN_205083_1</name>
</gene>
<proteinExistence type="predicted"/>
<sequence length="109" mass="13041">MFKEHNDLPPYRISYFPRNSEHNLQLVIGVRKPIKKLAIEEMSELGPISYRQSRRIEKCAEIEREAGRENDDFLQRISIKQQQRRGSSCKWEFARSSTSRFYHRRGNGR</sequence>
<organism evidence="1 2">
    <name type="scientific">Araneus ventricosus</name>
    <name type="common">Orbweaver spider</name>
    <name type="synonym">Epeira ventricosa</name>
    <dbReference type="NCBI Taxonomy" id="182803"/>
    <lineage>
        <taxon>Eukaryota</taxon>
        <taxon>Metazoa</taxon>
        <taxon>Ecdysozoa</taxon>
        <taxon>Arthropoda</taxon>
        <taxon>Chelicerata</taxon>
        <taxon>Arachnida</taxon>
        <taxon>Araneae</taxon>
        <taxon>Araneomorphae</taxon>
        <taxon>Entelegynae</taxon>
        <taxon>Araneoidea</taxon>
        <taxon>Araneidae</taxon>
        <taxon>Araneus</taxon>
    </lineage>
</organism>
<evidence type="ECO:0000313" key="1">
    <source>
        <dbReference type="EMBL" id="GBM59251.1"/>
    </source>
</evidence>
<comment type="caution">
    <text evidence="1">The sequence shown here is derived from an EMBL/GenBank/DDBJ whole genome shotgun (WGS) entry which is preliminary data.</text>
</comment>
<evidence type="ECO:0000313" key="2">
    <source>
        <dbReference type="Proteomes" id="UP000499080"/>
    </source>
</evidence>
<reference evidence="1 2" key="1">
    <citation type="journal article" date="2019" name="Sci. Rep.">
        <title>Orb-weaving spider Araneus ventricosus genome elucidates the spidroin gene catalogue.</title>
        <authorList>
            <person name="Kono N."/>
            <person name="Nakamura H."/>
            <person name="Ohtoshi R."/>
            <person name="Moran D.A.P."/>
            <person name="Shinohara A."/>
            <person name="Yoshida Y."/>
            <person name="Fujiwara M."/>
            <person name="Mori M."/>
            <person name="Tomita M."/>
            <person name="Arakawa K."/>
        </authorList>
    </citation>
    <scope>NUCLEOTIDE SEQUENCE [LARGE SCALE GENOMIC DNA]</scope>
</reference>
<keyword evidence="2" id="KW-1185">Reference proteome</keyword>